<protein>
    <submittedName>
        <fullName evidence="1">Squalene/phytoene synthase family protein</fullName>
    </submittedName>
</protein>
<dbReference type="Gene3D" id="1.10.600.10">
    <property type="entry name" value="Farnesyl Diphosphate Synthase"/>
    <property type="match status" value="1"/>
</dbReference>
<dbReference type="Pfam" id="PF00494">
    <property type="entry name" value="SQS_PSY"/>
    <property type="match status" value="1"/>
</dbReference>
<dbReference type="InterPro" id="IPR008949">
    <property type="entry name" value="Isoprenoid_synthase_dom_sf"/>
</dbReference>
<sequence>MSDSFALAADQLRELDRDRYAASLVIPSEHRAAMQSIFAFSAEVAAIRERVSEPTPGEIRLQWWVDAVEGEGHGAIASNPVADALFRTLERHELPGGPLLRLLAARRFDLYHDPMPDIGQFEGYAGETVSVLYQYAAMILAGGPVDEAADAAGHLGVAQALAGHVRAFGYNASRQQLFLPLALFAAHGVREADIYAGKDSDGVRAALAQAGDLAQTHAEKAAFAIAGLDAGIKPAFASLALVRADIRALARQIEQPFTALPAPSAFSRLWSVIWWQLRNGR</sequence>
<organism evidence="1 2">
    <name type="scientific">Pelagibacterium nitratireducens</name>
    <dbReference type="NCBI Taxonomy" id="1046114"/>
    <lineage>
        <taxon>Bacteria</taxon>
        <taxon>Pseudomonadati</taxon>
        <taxon>Pseudomonadota</taxon>
        <taxon>Alphaproteobacteria</taxon>
        <taxon>Hyphomicrobiales</taxon>
        <taxon>Devosiaceae</taxon>
        <taxon>Pelagibacterium</taxon>
    </lineage>
</organism>
<dbReference type="PANTHER" id="PTHR31480">
    <property type="entry name" value="BIFUNCTIONAL LYCOPENE CYCLASE/PHYTOENE SYNTHASE"/>
    <property type="match status" value="1"/>
</dbReference>
<dbReference type="EMBL" id="CP146275">
    <property type="protein sequence ID" value="WWT31304.1"/>
    <property type="molecule type" value="Genomic_DNA"/>
</dbReference>
<dbReference type="Proteomes" id="UP001369958">
    <property type="component" value="Chromosome"/>
</dbReference>
<name>A0ABZ2HW08_9HYPH</name>
<dbReference type="SUPFAM" id="SSF48576">
    <property type="entry name" value="Terpenoid synthases"/>
    <property type="match status" value="1"/>
</dbReference>
<evidence type="ECO:0000313" key="2">
    <source>
        <dbReference type="Proteomes" id="UP001369958"/>
    </source>
</evidence>
<evidence type="ECO:0000313" key="1">
    <source>
        <dbReference type="EMBL" id="WWT31304.1"/>
    </source>
</evidence>
<reference evidence="1 2" key="1">
    <citation type="submission" date="2024-02" db="EMBL/GenBank/DDBJ databases">
        <title>Complete genome sequence of Pelagibacterium nitratireducens ZH15.</title>
        <authorList>
            <person name="Zhao L.H."/>
        </authorList>
    </citation>
    <scope>NUCLEOTIDE SEQUENCE [LARGE SCALE GENOMIC DNA]</scope>
    <source>
        <strain evidence="1 2">ZH15</strain>
    </source>
</reference>
<keyword evidence="2" id="KW-1185">Reference proteome</keyword>
<dbReference type="InterPro" id="IPR002060">
    <property type="entry name" value="Squ/phyt_synthse"/>
</dbReference>
<proteinExistence type="predicted"/>
<dbReference type="RefSeq" id="WP_338606775.1">
    <property type="nucleotide sequence ID" value="NZ_CP146275.1"/>
</dbReference>
<gene>
    <name evidence="1" type="ORF">V6617_09645</name>
</gene>
<accession>A0ABZ2HW08</accession>